<dbReference type="Pfam" id="PF24813">
    <property type="entry name" value="DUF7709"/>
    <property type="match status" value="1"/>
</dbReference>
<evidence type="ECO:0000259" key="1">
    <source>
        <dbReference type="Pfam" id="PF24813"/>
    </source>
</evidence>
<sequence length="116" mass="12831">MTDPKLAELNSSTMGVQMPEIKLADGSTVQTGTVGALLLNTRAYNKAHAEGDEATMAELREIMKIPLSLLDRVGLFELFTPEEWINDGGKNEGRRVVGKLFLEYKEAKENSNMSKE</sequence>
<name>A0A423WTT6_9PEZI</name>
<evidence type="ECO:0000313" key="2">
    <source>
        <dbReference type="EMBL" id="ROW06954.1"/>
    </source>
</evidence>
<reference evidence="2 3" key="1">
    <citation type="submission" date="2015-09" db="EMBL/GenBank/DDBJ databases">
        <title>Host preference determinants of Valsa canker pathogens revealed by comparative genomics.</title>
        <authorList>
            <person name="Yin Z."/>
            <person name="Huang L."/>
        </authorList>
    </citation>
    <scope>NUCLEOTIDE SEQUENCE [LARGE SCALE GENOMIC DNA]</scope>
    <source>
        <strain evidence="2 3">03-1</strain>
    </source>
</reference>
<evidence type="ECO:0000313" key="3">
    <source>
        <dbReference type="Proteomes" id="UP000283895"/>
    </source>
</evidence>
<comment type="caution">
    <text evidence="2">The sequence shown here is derived from an EMBL/GenBank/DDBJ whole genome shotgun (WGS) entry which is preliminary data.</text>
</comment>
<dbReference type="Proteomes" id="UP000283895">
    <property type="component" value="Unassembled WGS sequence"/>
</dbReference>
<protein>
    <recommendedName>
        <fullName evidence="1">DUF7709 domain-containing protein</fullName>
    </recommendedName>
</protein>
<gene>
    <name evidence="2" type="ORF">VMCG_04080</name>
</gene>
<feature type="domain" description="DUF7709" evidence="1">
    <location>
        <begin position="5"/>
        <end position="104"/>
    </location>
</feature>
<dbReference type="InterPro" id="IPR056126">
    <property type="entry name" value="DUF7709"/>
</dbReference>
<dbReference type="OrthoDB" id="2359405at2759"/>
<accession>A0A423WTT6</accession>
<keyword evidence="3" id="KW-1185">Reference proteome</keyword>
<proteinExistence type="predicted"/>
<dbReference type="STRING" id="356882.A0A423WTT6"/>
<dbReference type="EMBL" id="LKEA01000009">
    <property type="protein sequence ID" value="ROW06954.1"/>
    <property type="molecule type" value="Genomic_DNA"/>
</dbReference>
<dbReference type="AlphaFoldDB" id="A0A423WTT6"/>
<organism evidence="2 3">
    <name type="scientific">Cytospora schulzeri</name>
    <dbReference type="NCBI Taxonomy" id="448051"/>
    <lineage>
        <taxon>Eukaryota</taxon>
        <taxon>Fungi</taxon>
        <taxon>Dikarya</taxon>
        <taxon>Ascomycota</taxon>
        <taxon>Pezizomycotina</taxon>
        <taxon>Sordariomycetes</taxon>
        <taxon>Sordariomycetidae</taxon>
        <taxon>Diaporthales</taxon>
        <taxon>Cytosporaceae</taxon>
        <taxon>Cytospora</taxon>
    </lineage>
</organism>